<organism evidence="6 7">
    <name type="scientific">Peribacillus glennii</name>
    <dbReference type="NCBI Taxonomy" id="2303991"/>
    <lineage>
        <taxon>Bacteria</taxon>
        <taxon>Bacillati</taxon>
        <taxon>Bacillota</taxon>
        <taxon>Bacilli</taxon>
        <taxon>Bacillales</taxon>
        <taxon>Bacillaceae</taxon>
        <taxon>Peribacillus</taxon>
    </lineage>
</organism>
<comment type="similarity">
    <text evidence="1">Belongs to the ATP-dependent AMP-binding enzyme family.</text>
</comment>
<keyword evidence="3" id="KW-0812">Transmembrane</keyword>
<dbReference type="InterPro" id="IPR045851">
    <property type="entry name" value="AMP-bd_C_sf"/>
</dbReference>
<dbReference type="Proteomes" id="UP000262939">
    <property type="component" value="Unassembled WGS sequence"/>
</dbReference>
<evidence type="ECO:0000259" key="5">
    <source>
        <dbReference type="Pfam" id="PF13193"/>
    </source>
</evidence>
<feature type="transmembrane region" description="Helical" evidence="3">
    <location>
        <begin position="206"/>
        <end position="225"/>
    </location>
</feature>
<dbReference type="PROSITE" id="PS00455">
    <property type="entry name" value="AMP_BINDING"/>
    <property type="match status" value="1"/>
</dbReference>
<keyword evidence="3" id="KW-0472">Membrane</keyword>
<evidence type="ECO:0000256" key="1">
    <source>
        <dbReference type="ARBA" id="ARBA00006432"/>
    </source>
</evidence>
<evidence type="ECO:0000256" key="2">
    <source>
        <dbReference type="ARBA" id="ARBA00022598"/>
    </source>
</evidence>
<dbReference type="OrthoDB" id="9757771at2"/>
<dbReference type="Pfam" id="PF00501">
    <property type="entry name" value="AMP-binding"/>
    <property type="match status" value="1"/>
</dbReference>
<evidence type="ECO:0000259" key="4">
    <source>
        <dbReference type="Pfam" id="PF00501"/>
    </source>
</evidence>
<sequence length="510" mass="57381">MNIAQSIERHAYINGQRTAVRFKDRAYSYKDVNRNVDAYANLLISLGVAKGERVSIWLPNSMEFIYAFYAALKIGALAVPINHLFKSAESGYILKDSAAKILFTTQEKIPLLKNNLADLPDLEKVLIIDGCLDDDQIFQEVNGLVPDQMEPFDSLDLSPDGGACILYTSGTTGNPKGVELSHYNLNTNAEFYADSIRLTANHYGCIVTPLSHLLVLMAGLILIFMKGGKFYLFEKFSTTAVAEKIHKEKIDFFIGVPAMYYMFLTLPEETKYDMSSLKICITSGGHMPLEVRKTFESRFNTLTIQAYGQTESSPVITVDMLSIERRFESVGFPLPHLEVAIVDEENKVLPPGQPGEILVRGHCVMKGYWNNPEQTANTIKNGWLHTGDIGKMDKEGYVYLLDRKKDLIIVGGYNVYPVELENVIYTHPAVLEVAVIGQPDDRLGEIPKAFIALKEGMSLSKEEIIKYCLDRLASYKQIRDVEFIKEIPKTPSGKLMKRRLKETYNNQPNM</sequence>
<name>A0A372LG80_9BACI</name>
<dbReference type="NCBIfam" id="NF004837">
    <property type="entry name" value="PRK06187.1"/>
    <property type="match status" value="1"/>
</dbReference>
<dbReference type="AlphaFoldDB" id="A0A372LG80"/>
<reference evidence="6 7" key="1">
    <citation type="submission" date="2018-08" db="EMBL/GenBank/DDBJ databases">
        <title>Bacillus chawlae sp. nov., Bacillus glennii sp. nov., and Bacillus saganii sp. nov. Isolated from the Vehicle Assembly Building at Kennedy Space Center where the Viking Spacecraft were Assembled.</title>
        <authorList>
            <person name="Seuylemezian A."/>
            <person name="Vaishampayan P."/>
        </authorList>
    </citation>
    <scope>NUCLEOTIDE SEQUENCE [LARGE SCALE GENOMIC DNA]</scope>
    <source>
        <strain evidence="6 7">V44-8</strain>
    </source>
</reference>
<feature type="domain" description="AMP-binding enzyme C-terminal" evidence="5">
    <location>
        <begin position="419"/>
        <end position="494"/>
    </location>
</feature>
<dbReference type="EMBL" id="QVTD01000003">
    <property type="protein sequence ID" value="RFU65004.1"/>
    <property type="molecule type" value="Genomic_DNA"/>
</dbReference>
<dbReference type="PANTHER" id="PTHR24096">
    <property type="entry name" value="LONG-CHAIN-FATTY-ACID--COA LIGASE"/>
    <property type="match status" value="1"/>
</dbReference>
<keyword evidence="7" id="KW-1185">Reference proteome</keyword>
<accession>A0A372LG80</accession>
<dbReference type="InterPro" id="IPR020845">
    <property type="entry name" value="AMP-binding_CS"/>
</dbReference>
<comment type="caution">
    <text evidence="6">The sequence shown here is derived from an EMBL/GenBank/DDBJ whole genome shotgun (WGS) entry which is preliminary data.</text>
</comment>
<gene>
    <name evidence="6" type="ORF">D0466_03575</name>
</gene>
<keyword evidence="3" id="KW-1133">Transmembrane helix</keyword>
<protein>
    <submittedName>
        <fullName evidence="6">Long-chain-fatty-acid--CoA ligase</fullName>
    </submittedName>
</protein>
<dbReference type="SUPFAM" id="SSF56801">
    <property type="entry name" value="Acetyl-CoA synthetase-like"/>
    <property type="match status" value="1"/>
</dbReference>
<feature type="domain" description="AMP-dependent synthetase/ligase" evidence="4">
    <location>
        <begin position="8"/>
        <end position="369"/>
    </location>
</feature>
<evidence type="ECO:0000313" key="6">
    <source>
        <dbReference type="EMBL" id="RFU65004.1"/>
    </source>
</evidence>
<dbReference type="Gene3D" id="3.40.50.12780">
    <property type="entry name" value="N-terminal domain of ligase-like"/>
    <property type="match status" value="1"/>
</dbReference>
<dbReference type="FunFam" id="3.30.300.30:FF:000008">
    <property type="entry name" value="2,3-dihydroxybenzoate-AMP ligase"/>
    <property type="match status" value="1"/>
</dbReference>
<dbReference type="GO" id="GO:0016405">
    <property type="term" value="F:CoA-ligase activity"/>
    <property type="evidence" value="ECO:0007669"/>
    <property type="project" value="TreeGrafter"/>
</dbReference>
<evidence type="ECO:0000256" key="3">
    <source>
        <dbReference type="SAM" id="Phobius"/>
    </source>
</evidence>
<dbReference type="Pfam" id="PF13193">
    <property type="entry name" value="AMP-binding_C"/>
    <property type="match status" value="1"/>
</dbReference>
<proteinExistence type="inferred from homology"/>
<dbReference type="InterPro" id="IPR000873">
    <property type="entry name" value="AMP-dep_synth/lig_dom"/>
</dbReference>
<keyword evidence="2 6" id="KW-0436">Ligase</keyword>
<dbReference type="Gene3D" id="3.30.300.30">
    <property type="match status" value="1"/>
</dbReference>
<dbReference type="InterPro" id="IPR025110">
    <property type="entry name" value="AMP-bd_C"/>
</dbReference>
<evidence type="ECO:0000313" key="7">
    <source>
        <dbReference type="Proteomes" id="UP000262939"/>
    </source>
</evidence>
<dbReference type="InterPro" id="IPR042099">
    <property type="entry name" value="ANL_N_sf"/>
</dbReference>
<dbReference type="RefSeq" id="WP_117321180.1">
    <property type="nucleotide sequence ID" value="NZ_QVTD01000003.1"/>
</dbReference>